<organism evidence="2 4">
    <name type="scientific">Amycolatopsis regifaucium</name>
    <dbReference type="NCBI Taxonomy" id="546365"/>
    <lineage>
        <taxon>Bacteria</taxon>
        <taxon>Bacillati</taxon>
        <taxon>Actinomycetota</taxon>
        <taxon>Actinomycetes</taxon>
        <taxon>Pseudonocardiales</taxon>
        <taxon>Pseudonocardiaceae</taxon>
        <taxon>Amycolatopsis</taxon>
    </lineage>
</organism>
<sequence>MYAAEADYFTAGGPGKASFAPLAPFFSPDVVLHQADGLPYGGIWRGHEGMERFFLAMGETWEVFDLVEQSFLSEKSPLVVSTRVHVRARATGRELDFPILQTITVEDGRITEVWPFYWDTAAIAAACTNYHSADDRLPRS</sequence>
<dbReference type="Pfam" id="PF12680">
    <property type="entry name" value="SnoaL_2"/>
    <property type="match status" value="1"/>
</dbReference>
<feature type="domain" description="SnoaL-like" evidence="1">
    <location>
        <begin position="19"/>
        <end position="113"/>
    </location>
</feature>
<reference evidence="3 5" key="2">
    <citation type="submission" date="2016-11" db="EMBL/GenBank/DDBJ databases">
        <title>Genome sequencing of Amycolatopsis regifaucium.</title>
        <authorList>
            <person name="Mayilraj S."/>
            <person name="Kaur N."/>
        </authorList>
    </citation>
    <scope>NUCLEOTIDE SEQUENCE [LARGE SCALE GENOMIC DNA]</scope>
    <source>
        <strain evidence="3 5">GY080</strain>
    </source>
</reference>
<dbReference type="Proteomes" id="UP000186883">
    <property type="component" value="Unassembled WGS sequence"/>
</dbReference>
<dbReference type="Gene3D" id="3.10.450.50">
    <property type="match status" value="1"/>
</dbReference>
<dbReference type="PANTHER" id="PTHR41252:SF1">
    <property type="entry name" value="BLR2505 PROTEIN"/>
    <property type="match status" value="1"/>
</dbReference>
<dbReference type="PANTHER" id="PTHR41252">
    <property type="entry name" value="BLR2505 PROTEIN"/>
    <property type="match status" value="1"/>
</dbReference>
<dbReference type="GO" id="GO:0016853">
    <property type="term" value="F:isomerase activity"/>
    <property type="evidence" value="ECO:0007669"/>
    <property type="project" value="UniProtKB-KW"/>
</dbReference>
<evidence type="ECO:0000313" key="2">
    <source>
        <dbReference type="EMBL" id="KZB81563.1"/>
    </source>
</evidence>
<dbReference type="SUPFAM" id="SSF54427">
    <property type="entry name" value="NTF2-like"/>
    <property type="match status" value="1"/>
</dbReference>
<dbReference type="OrthoDB" id="3574881at2"/>
<dbReference type="Proteomes" id="UP000076321">
    <property type="component" value="Unassembled WGS sequence"/>
</dbReference>
<protein>
    <submittedName>
        <fullName evidence="2">Ketosteroid isomerase</fullName>
    </submittedName>
</protein>
<comment type="caution">
    <text evidence="2">The sequence shown here is derived from an EMBL/GenBank/DDBJ whole genome shotgun (WGS) entry which is preliminary data.</text>
</comment>
<name>A0A154MB49_9PSEU</name>
<evidence type="ECO:0000313" key="5">
    <source>
        <dbReference type="Proteomes" id="UP000186883"/>
    </source>
</evidence>
<dbReference type="EMBL" id="LOBU02000014">
    <property type="protein sequence ID" value="OKA06988.1"/>
    <property type="molecule type" value="Genomic_DNA"/>
</dbReference>
<keyword evidence="2" id="KW-0413">Isomerase</keyword>
<evidence type="ECO:0000313" key="3">
    <source>
        <dbReference type="EMBL" id="OKA06988.1"/>
    </source>
</evidence>
<reference evidence="2 4" key="1">
    <citation type="submission" date="2015-12" db="EMBL/GenBank/DDBJ databases">
        <title>Amycolatopsis regifaucium genome sequencing and assembly.</title>
        <authorList>
            <person name="Mayilraj S."/>
        </authorList>
    </citation>
    <scope>NUCLEOTIDE SEQUENCE [LARGE SCALE GENOMIC DNA]</scope>
    <source>
        <strain evidence="2 4">GY080</strain>
    </source>
</reference>
<gene>
    <name evidence="3" type="ORF">ATP06_0220255</name>
    <name evidence="2" type="ORF">AVL48_06045</name>
</gene>
<dbReference type="InterPro" id="IPR032710">
    <property type="entry name" value="NTF2-like_dom_sf"/>
</dbReference>
<keyword evidence="5" id="KW-1185">Reference proteome</keyword>
<evidence type="ECO:0000259" key="1">
    <source>
        <dbReference type="Pfam" id="PF12680"/>
    </source>
</evidence>
<proteinExistence type="predicted"/>
<evidence type="ECO:0000313" key="4">
    <source>
        <dbReference type="Proteomes" id="UP000076321"/>
    </source>
</evidence>
<dbReference type="AlphaFoldDB" id="A0A154MB49"/>
<accession>A0A154MB49</accession>
<dbReference type="EMBL" id="LQCI01000034">
    <property type="protein sequence ID" value="KZB81563.1"/>
    <property type="molecule type" value="Genomic_DNA"/>
</dbReference>
<dbReference type="InterPro" id="IPR037401">
    <property type="entry name" value="SnoaL-like"/>
</dbReference>